<evidence type="ECO:0000256" key="5">
    <source>
        <dbReference type="SAM" id="SignalP"/>
    </source>
</evidence>
<dbReference type="GO" id="GO:0008113">
    <property type="term" value="F:peptide-methionine (S)-S-oxide reductase activity"/>
    <property type="evidence" value="ECO:0007669"/>
    <property type="project" value="UniProtKB-EC"/>
</dbReference>
<dbReference type="AlphaFoldDB" id="A0A7S3LF23"/>
<proteinExistence type="inferred from homology"/>
<gene>
    <name evidence="7" type="ORF">ACOF00016_LOCUS18348</name>
</gene>
<dbReference type="HAMAP" id="MF_01401">
    <property type="entry name" value="MsrA"/>
    <property type="match status" value="1"/>
</dbReference>
<dbReference type="PANTHER" id="PTHR43774:SF1">
    <property type="entry name" value="PEPTIDE METHIONINE SULFOXIDE REDUCTASE MSRA 2"/>
    <property type="match status" value="1"/>
</dbReference>
<evidence type="ECO:0000256" key="3">
    <source>
        <dbReference type="ARBA" id="ARBA00023002"/>
    </source>
</evidence>
<evidence type="ECO:0000259" key="6">
    <source>
        <dbReference type="Pfam" id="PF01625"/>
    </source>
</evidence>
<dbReference type="SUPFAM" id="SSF55068">
    <property type="entry name" value="Peptide methionine sulfoxide reductase"/>
    <property type="match status" value="1"/>
</dbReference>
<dbReference type="InterPro" id="IPR046357">
    <property type="entry name" value="PPIase_dom_sf"/>
</dbReference>
<dbReference type="SUPFAM" id="SSF54534">
    <property type="entry name" value="FKBP-like"/>
    <property type="match status" value="1"/>
</dbReference>
<feature type="chain" id="PRO_5030834317" description="peptide-methionine (S)-S-oxide reductase" evidence="5">
    <location>
        <begin position="22"/>
        <end position="385"/>
    </location>
</feature>
<dbReference type="Pfam" id="PF01625">
    <property type="entry name" value="PMSR"/>
    <property type="match status" value="1"/>
</dbReference>
<feature type="signal peptide" evidence="5">
    <location>
        <begin position="1"/>
        <end position="21"/>
    </location>
</feature>
<dbReference type="Gene3D" id="3.10.50.40">
    <property type="match status" value="1"/>
</dbReference>
<feature type="domain" description="Peptide methionine sulphoxide reductase MsrA" evidence="6">
    <location>
        <begin position="228"/>
        <end position="371"/>
    </location>
</feature>
<name>A0A7S3LF23_9STRA</name>
<protein>
    <recommendedName>
        <fullName evidence="2">peptide-methionine (S)-S-oxide reductase</fullName>
        <ecNumber evidence="2">1.8.4.11</ecNumber>
    </recommendedName>
    <alternativeName>
        <fullName evidence="4">Peptide-methionine (S)-S-oxide reductase</fullName>
    </alternativeName>
</protein>
<organism evidence="7">
    <name type="scientific">Amphora coffeiformis</name>
    <dbReference type="NCBI Taxonomy" id="265554"/>
    <lineage>
        <taxon>Eukaryota</taxon>
        <taxon>Sar</taxon>
        <taxon>Stramenopiles</taxon>
        <taxon>Ochrophyta</taxon>
        <taxon>Bacillariophyta</taxon>
        <taxon>Bacillariophyceae</taxon>
        <taxon>Bacillariophycidae</taxon>
        <taxon>Thalassiophysales</taxon>
        <taxon>Catenulaceae</taxon>
        <taxon>Amphora</taxon>
    </lineage>
</organism>
<accession>A0A7S3LF23</accession>
<comment type="similarity">
    <text evidence="1">Belongs to the MsrA Met sulfoxide reductase family.</text>
</comment>
<dbReference type="EC" id="1.8.4.11" evidence="2"/>
<keyword evidence="3" id="KW-0560">Oxidoreductase</keyword>
<dbReference type="PANTHER" id="PTHR43774">
    <property type="entry name" value="PEPTIDE METHIONINE SULFOXIDE REDUCTASE"/>
    <property type="match status" value="1"/>
</dbReference>
<dbReference type="NCBIfam" id="TIGR00401">
    <property type="entry name" value="msrA"/>
    <property type="match status" value="1"/>
</dbReference>
<sequence length="385" mass="41794">MWSIPCLGLVVGLIGLPSSSGWALRPVRLPTKTTSRRILPTRLASTTQNEEDTKQSASLKPTKGSVVKIACRLQPEGDFVPEPLIDGIVLHEEDSTVDLHFMLGWGNYLPGLHDLILEDPMEVGETRSGVSVDAGWGDVNPNLIATISFQDSGMNPSQIKVGSQLWLQAQNLACSVTAVTDTTFTIDANPPLAGASYQATVTLKAVEEGPVVGPYTTKETSQSKYEVCTFALGCFWGGELAFMRVPGVVGTAVGYTQGDVKDPTYQEVCSGTTGHTEAILVIYDPTKATYETLVDVAMDRLGENKYLLNQVGNDKGTQYRHGVYYHTPAQKEIAEKVLKSFGADCVTECKAATKFYFAEDYHQQYLLKSGQSARKGDTTVIRCYG</sequence>
<evidence type="ECO:0000256" key="4">
    <source>
        <dbReference type="ARBA" id="ARBA00030643"/>
    </source>
</evidence>
<dbReference type="InterPro" id="IPR036509">
    <property type="entry name" value="Met_Sox_Rdtase_MsrA_sf"/>
</dbReference>
<dbReference type="GO" id="GO:0003755">
    <property type="term" value="F:peptidyl-prolyl cis-trans isomerase activity"/>
    <property type="evidence" value="ECO:0007669"/>
    <property type="project" value="InterPro"/>
</dbReference>
<dbReference type="InterPro" id="IPR002569">
    <property type="entry name" value="Met_Sox_Rdtase_MsrA_dom"/>
</dbReference>
<evidence type="ECO:0000256" key="1">
    <source>
        <dbReference type="ARBA" id="ARBA00005591"/>
    </source>
</evidence>
<keyword evidence="5" id="KW-0732">Signal</keyword>
<evidence type="ECO:0000313" key="7">
    <source>
        <dbReference type="EMBL" id="CAE0421711.1"/>
    </source>
</evidence>
<dbReference type="Gene3D" id="3.30.1060.10">
    <property type="entry name" value="Peptide methionine sulphoxide reductase MsrA"/>
    <property type="match status" value="1"/>
</dbReference>
<evidence type="ECO:0000256" key="2">
    <source>
        <dbReference type="ARBA" id="ARBA00012502"/>
    </source>
</evidence>
<dbReference type="EMBL" id="HBIM01024725">
    <property type="protein sequence ID" value="CAE0421711.1"/>
    <property type="molecule type" value="Transcribed_RNA"/>
</dbReference>
<reference evidence="7" key="1">
    <citation type="submission" date="2021-01" db="EMBL/GenBank/DDBJ databases">
        <authorList>
            <person name="Corre E."/>
            <person name="Pelletier E."/>
            <person name="Niang G."/>
            <person name="Scheremetjew M."/>
            <person name="Finn R."/>
            <person name="Kale V."/>
            <person name="Holt S."/>
            <person name="Cochrane G."/>
            <person name="Meng A."/>
            <person name="Brown T."/>
            <person name="Cohen L."/>
        </authorList>
    </citation>
    <scope>NUCLEOTIDE SEQUENCE</scope>
    <source>
        <strain evidence="7">CCMP127</strain>
    </source>
</reference>